<reference evidence="1" key="1">
    <citation type="submission" date="2023-04" db="EMBL/GenBank/DDBJ databases">
        <title>Draft Genome sequencing of Naganishia species isolated from polar environments using Oxford Nanopore Technology.</title>
        <authorList>
            <person name="Leo P."/>
            <person name="Venkateswaran K."/>
        </authorList>
    </citation>
    <scope>NUCLEOTIDE SEQUENCE</scope>
    <source>
        <strain evidence="1">MNA-CCFEE 5262</strain>
    </source>
</reference>
<keyword evidence="2" id="KW-1185">Reference proteome</keyword>
<name>A0ACC2VIY0_9TREE</name>
<comment type="caution">
    <text evidence="1">The sequence shown here is derived from an EMBL/GenBank/DDBJ whole genome shotgun (WGS) entry which is preliminary data.</text>
</comment>
<gene>
    <name evidence="1" type="ORF">QFC20_005722</name>
</gene>
<evidence type="ECO:0000313" key="2">
    <source>
        <dbReference type="Proteomes" id="UP001230649"/>
    </source>
</evidence>
<sequence length="861" mass="96479">MDDWLTDSEEELPRGILQVQVYDDRSDAGEGEEVVFSHDEAPSDDDDEFDGVAAFDEMEDDSDSTENSDEDDSDEQDSDLQPDQAQDFESLIAADRETGTRRVNARRAAIQRANAERRAQREQGSERMPGGFPEVQEEDEEREEPEEPEEEREEPEEEREEPEEDRVQSLLLQYLQPPDHPGGPARLLIPATALRELVEAGVLDRGLLRSLSSTAPDDEEDEDDDEEEESEDADYVPNTFFGRRRTMASETAPNGRLRGWHWFTLERTGNEIGRRVSRSGVFGKAGWPGTGQRARIAPSHEEAQSPTPLSPTLAKKPSSPRACLGTSPSAPRAAPRRRASSVSSVKSLLTGSEERVRGIKHRVLGRGPWANGMTGFQRDYRRGVWGRSGFEEWNRECVPNTNGTIVATYNAPPYIGQHSHDYSFFYTANQAFQLHLYSTQVAPRKNPPPREPRSAASRRRMRNFLMDDEEDEDVVNDSSMHKIKTVQGVYGQWTVTDADLSRDNEWMIYSSITPHVHLLKTAEHDHEHTMLDFSATSSGGASGARRGQWGAGGNFGIWSMRFSADQKEIVAGASSGQIMVYDIEARQRILNVYGHDDDVNGVCFADEGSTNVLVSASDDGYLKVWDRRSLASNVPSGVLCGHTEGITHCAPKGDGRYVISNGKDQALRLWDLRKMRSQSDITHDESASIRYGLRNWDYRNDYYQKPRFEAHPLDCSVMTYRGHHVLKTLIRCNFSPIESTGGQYLYTGGSNGIIIIYALDGRVVQVLDRTKAQGLKTPEGMYTDPSAPQPTPEFDPDPRGNNSCTVRDVSWNGLEPSMISTAWSRDRRAGDLAIHQWKGLGKGGLNRLEDWVEMNEANERG</sequence>
<accession>A0ACC2VIY0</accession>
<organism evidence="1 2">
    <name type="scientific">Naganishia adeliensis</name>
    <dbReference type="NCBI Taxonomy" id="92952"/>
    <lineage>
        <taxon>Eukaryota</taxon>
        <taxon>Fungi</taxon>
        <taxon>Dikarya</taxon>
        <taxon>Basidiomycota</taxon>
        <taxon>Agaricomycotina</taxon>
        <taxon>Tremellomycetes</taxon>
        <taxon>Filobasidiales</taxon>
        <taxon>Filobasidiaceae</taxon>
        <taxon>Naganishia</taxon>
    </lineage>
</organism>
<proteinExistence type="predicted"/>
<protein>
    <submittedName>
        <fullName evidence="1">Uncharacterized protein</fullName>
    </submittedName>
</protein>
<dbReference type="EMBL" id="JASBWS010000084">
    <property type="protein sequence ID" value="KAJ9099369.1"/>
    <property type="molecule type" value="Genomic_DNA"/>
</dbReference>
<dbReference type="Proteomes" id="UP001230649">
    <property type="component" value="Unassembled WGS sequence"/>
</dbReference>
<evidence type="ECO:0000313" key="1">
    <source>
        <dbReference type="EMBL" id="KAJ9099369.1"/>
    </source>
</evidence>